<accession>A0A9N9VN50</accession>
<protein>
    <submittedName>
        <fullName evidence="2">Uncharacterized protein</fullName>
    </submittedName>
</protein>
<evidence type="ECO:0000256" key="1">
    <source>
        <dbReference type="SAM" id="Phobius"/>
    </source>
</evidence>
<evidence type="ECO:0000313" key="2">
    <source>
        <dbReference type="EMBL" id="CAH0028203.1"/>
    </source>
</evidence>
<dbReference type="PANTHER" id="PTHR37576:SF2">
    <property type="entry name" value="DEFECT AT LOW TEMPERATURE PROTEIN 1"/>
    <property type="match status" value="1"/>
</dbReference>
<keyword evidence="1" id="KW-0812">Transmembrane</keyword>
<gene>
    <name evidence="2" type="ORF">CRHIZ90672A_00002178</name>
</gene>
<keyword evidence="1" id="KW-0472">Membrane</keyword>
<evidence type="ECO:0000313" key="3">
    <source>
        <dbReference type="Proteomes" id="UP000696573"/>
    </source>
</evidence>
<dbReference type="OrthoDB" id="5357734at2759"/>
<dbReference type="InterPro" id="IPR021514">
    <property type="entry name" value="DUF3176"/>
</dbReference>
<dbReference type="AlphaFoldDB" id="A0A9N9VN50"/>
<sequence>MEDTRAWRAPALSNFPFLATLCLAGALMGMTSAFAILYFANDSRVDKWPIAPTVFLSIIAALTNRMISAAFRYASDIHWWSRLIEGVTIQELHTLWDLAYNPISLLTSFPENRIHPLVRFGAIFLSLTAVNGPFLQRAITVELENRMSVHSEILPIRQQPMWNLTTKVTGNIGHVWTVPPYQDEIAEIALELSQRQPMRLQSSVCSANSTCSTNVAIAGFNRMCEESTTRVANLSSVDVAKYIRVRNEMRDDMHYCPYTAGAEGDSDKIIVSGKNMSSYCRLLETVFQLSIHDLKPSFTEDNATAPPWDLPWKAPGMAPSIIQYTSYIRREARSEEILTRNCNFSTAFVQLPIEITNGSVVTLLSSKVARLDDIRGEESIPHAIRGPTSQQHNIFLGGIIQILKDQYDGYIMHDTNELSHVMQGSSPRQYVNQSSIEVLNPNVDGPEKTYLFSMLDPLEDFTRTINEISLRYALKPLPDDDKARTQELADYVQFQTQSGRRGDNRPNAIPLMNTNFSKTADVELQENQTVAVYRSQYVFTAVAMGLIAISSAFIMMLLQGWRRLGRQTSLAPLEIAKAFDAPLLSDVPSNSTGNEVAAGRLRDLTVKYGEVYLSSKAHTERGGLLESQETFILPGSDVESHTNLLETSSAIELTEEMGDIHRRIQGPKLTVEVADLVAKPQSGTKYH</sequence>
<dbReference type="EMBL" id="CABFNQ020000730">
    <property type="protein sequence ID" value="CAH0028203.1"/>
    <property type="molecule type" value="Genomic_DNA"/>
</dbReference>
<keyword evidence="1" id="KW-1133">Transmembrane helix</keyword>
<keyword evidence="3" id="KW-1185">Reference proteome</keyword>
<dbReference type="Pfam" id="PF11374">
    <property type="entry name" value="DUF3176"/>
    <property type="match status" value="1"/>
</dbReference>
<comment type="caution">
    <text evidence="2">The sequence shown here is derived from an EMBL/GenBank/DDBJ whole genome shotgun (WGS) entry which is preliminary data.</text>
</comment>
<feature type="transmembrane region" description="Helical" evidence="1">
    <location>
        <begin position="537"/>
        <end position="558"/>
    </location>
</feature>
<dbReference type="PANTHER" id="PTHR37576">
    <property type="entry name" value="DEFECT AT LOW TEMPERATURE PROTEIN 1"/>
    <property type="match status" value="1"/>
</dbReference>
<reference evidence="2" key="1">
    <citation type="submission" date="2021-10" db="EMBL/GenBank/DDBJ databases">
        <authorList>
            <person name="Piombo E."/>
        </authorList>
    </citation>
    <scope>NUCLEOTIDE SEQUENCE</scope>
</reference>
<dbReference type="Proteomes" id="UP000696573">
    <property type="component" value="Unassembled WGS sequence"/>
</dbReference>
<name>A0A9N9VN50_9HYPO</name>
<organism evidence="2 3">
    <name type="scientific">Clonostachys rhizophaga</name>
    <dbReference type="NCBI Taxonomy" id="160324"/>
    <lineage>
        <taxon>Eukaryota</taxon>
        <taxon>Fungi</taxon>
        <taxon>Dikarya</taxon>
        <taxon>Ascomycota</taxon>
        <taxon>Pezizomycotina</taxon>
        <taxon>Sordariomycetes</taxon>
        <taxon>Hypocreomycetidae</taxon>
        <taxon>Hypocreales</taxon>
        <taxon>Bionectriaceae</taxon>
        <taxon>Clonostachys</taxon>
    </lineage>
</organism>
<proteinExistence type="predicted"/>